<sequence length="423" mass="47555">MNPKDPLRGRSHAHTLGASRGDHNRGGKDFHEKYVKDPVEIHNIKQRDGETFEDFMERFKIETGRMKGAPECMRISGFMHGINNPELTKCLNEHVPRTMEEMMIATAAFIRGEAAAPNKKKGHIIFEPRTDFSDLPLAAATWQHPIGHPPVTWHLRQHRSAPVNDGQRHRPTTVNDAGNRSTAADHGGDQRSTVAVNDGRGWRTTIDCRWTTVDHHRTTGQRCWGKARESEGTNSGNKEHKSGGDMLGMRRLKTSSENDEYEAFLDVWKQVLRENPTLIYNKHGHSLLKIKKRRFMFKEPLPPTVDTSRTESVAPCLHFVGQEEDQQARLEASCPPVASLTGKQSISLELEVSLSLVELLLKLSIKIVQTLIHTFTRPMSASWANNVIPRVTVEAIVALLAPVLKVQTKKSDLKPTEVVDIIV</sequence>
<name>A0A6L2NJK1_TANCI</name>
<keyword evidence="2" id="KW-0695">RNA-directed DNA polymerase</keyword>
<feature type="compositionally biased region" description="Basic and acidic residues" evidence="1">
    <location>
        <begin position="20"/>
        <end position="31"/>
    </location>
</feature>
<dbReference type="GO" id="GO:0003964">
    <property type="term" value="F:RNA-directed DNA polymerase activity"/>
    <property type="evidence" value="ECO:0007669"/>
    <property type="project" value="UniProtKB-KW"/>
</dbReference>
<dbReference type="EMBL" id="BKCJ010009319">
    <property type="protein sequence ID" value="GEU86418.1"/>
    <property type="molecule type" value="Genomic_DNA"/>
</dbReference>
<feature type="region of interest" description="Disordered" evidence="1">
    <location>
        <begin position="1"/>
        <end position="31"/>
    </location>
</feature>
<dbReference type="AlphaFoldDB" id="A0A6L2NJK1"/>
<feature type="region of interest" description="Disordered" evidence="1">
    <location>
        <begin position="224"/>
        <end position="247"/>
    </location>
</feature>
<keyword evidence="2" id="KW-0548">Nucleotidyltransferase</keyword>
<feature type="compositionally biased region" description="Polar residues" evidence="1">
    <location>
        <begin position="172"/>
        <end position="182"/>
    </location>
</feature>
<organism evidence="2">
    <name type="scientific">Tanacetum cinerariifolium</name>
    <name type="common">Dalmatian daisy</name>
    <name type="synonym">Chrysanthemum cinerariifolium</name>
    <dbReference type="NCBI Taxonomy" id="118510"/>
    <lineage>
        <taxon>Eukaryota</taxon>
        <taxon>Viridiplantae</taxon>
        <taxon>Streptophyta</taxon>
        <taxon>Embryophyta</taxon>
        <taxon>Tracheophyta</taxon>
        <taxon>Spermatophyta</taxon>
        <taxon>Magnoliopsida</taxon>
        <taxon>eudicotyledons</taxon>
        <taxon>Gunneridae</taxon>
        <taxon>Pentapetalae</taxon>
        <taxon>asterids</taxon>
        <taxon>campanulids</taxon>
        <taxon>Asterales</taxon>
        <taxon>Asteraceae</taxon>
        <taxon>Asteroideae</taxon>
        <taxon>Anthemideae</taxon>
        <taxon>Anthemidinae</taxon>
        <taxon>Tanacetum</taxon>
    </lineage>
</organism>
<comment type="caution">
    <text evidence="2">The sequence shown here is derived from an EMBL/GenBank/DDBJ whole genome shotgun (WGS) entry which is preliminary data.</text>
</comment>
<proteinExistence type="predicted"/>
<gene>
    <name evidence="2" type="ORF">Tci_058396</name>
</gene>
<evidence type="ECO:0000313" key="2">
    <source>
        <dbReference type="EMBL" id="GEU86418.1"/>
    </source>
</evidence>
<keyword evidence="2" id="KW-0808">Transferase</keyword>
<accession>A0A6L2NJK1</accession>
<evidence type="ECO:0000256" key="1">
    <source>
        <dbReference type="SAM" id="MobiDB-lite"/>
    </source>
</evidence>
<protein>
    <submittedName>
        <fullName evidence="2">Reverse transcriptase domain-containing protein</fullName>
    </submittedName>
</protein>
<feature type="region of interest" description="Disordered" evidence="1">
    <location>
        <begin position="158"/>
        <end position="195"/>
    </location>
</feature>
<reference evidence="2" key="1">
    <citation type="journal article" date="2019" name="Sci. Rep.">
        <title>Draft genome of Tanacetum cinerariifolium, the natural source of mosquito coil.</title>
        <authorList>
            <person name="Yamashiro T."/>
            <person name="Shiraishi A."/>
            <person name="Satake H."/>
            <person name="Nakayama K."/>
        </authorList>
    </citation>
    <scope>NUCLEOTIDE SEQUENCE</scope>
</reference>
<feature type="compositionally biased region" description="Basic and acidic residues" evidence="1">
    <location>
        <begin position="226"/>
        <end position="243"/>
    </location>
</feature>